<dbReference type="SUPFAM" id="SSF56645">
    <property type="entry name" value="Acyl-CoA dehydrogenase NM domain-like"/>
    <property type="match status" value="1"/>
</dbReference>
<dbReference type="GO" id="GO:0050660">
    <property type="term" value="F:flavin adenine dinucleotide binding"/>
    <property type="evidence" value="ECO:0007669"/>
    <property type="project" value="InterPro"/>
</dbReference>
<sequence length="386" mass="42411">MTRHDGVEPFLTEDRLAIQAMAREFAMREVLPVANELDPVHGEIPMSLREKMAELGFFGILIPEEYGGLGLGLAEYAIIVEELARAWMSVASLIARGQQFTAGFDQDQRARYLPKMARGEFLSAFALSEAEAGSDVANMSCRAVPDGDGWRISGQKMWCTFADGSDYLQVFARTAPVDPRHRSRGVTCFLMPKQRGTLPEGVRGTPVRKIGYHGWKTWELSFEDAYSDIVVGKEGEGFRIAMGDLETARIHTAARAVGLARGALEDSIAYAGVRVQFGRPIGANQAIRFKIADMAAQIEAARALMYQVCTEVDAGRSGNVKASMVKLVASEMAERVTSEGVQIHGGAGYTTDFPVERYWRDARLTKIFEGTSEIQLKIISDSLLGR</sequence>
<dbReference type="InterPro" id="IPR006089">
    <property type="entry name" value="Acyl-CoA_DH_CS"/>
</dbReference>
<evidence type="ECO:0000256" key="4">
    <source>
        <dbReference type="ARBA" id="ARBA00022827"/>
    </source>
</evidence>
<evidence type="ECO:0000256" key="3">
    <source>
        <dbReference type="ARBA" id="ARBA00022630"/>
    </source>
</evidence>
<dbReference type="SUPFAM" id="SSF47203">
    <property type="entry name" value="Acyl-CoA dehydrogenase C-terminal domain-like"/>
    <property type="match status" value="1"/>
</dbReference>
<comment type="cofactor">
    <cofactor evidence="1 6">
        <name>FAD</name>
        <dbReference type="ChEBI" id="CHEBI:57692"/>
    </cofactor>
</comment>
<comment type="caution">
    <text evidence="10">The sequence shown here is derived from an EMBL/GenBank/DDBJ whole genome shotgun (WGS) entry which is preliminary data.</text>
</comment>
<keyword evidence="4 6" id="KW-0274">FAD</keyword>
<evidence type="ECO:0000256" key="1">
    <source>
        <dbReference type="ARBA" id="ARBA00001974"/>
    </source>
</evidence>
<dbReference type="RefSeq" id="WP_144635208.1">
    <property type="nucleotide sequence ID" value="NZ_BNAX01000016.1"/>
</dbReference>
<dbReference type="Pfam" id="PF02771">
    <property type="entry name" value="Acyl-CoA_dh_N"/>
    <property type="match status" value="1"/>
</dbReference>
<keyword evidence="11" id="KW-1185">Reference proteome</keyword>
<evidence type="ECO:0000313" key="10">
    <source>
        <dbReference type="EMBL" id="TVT24232.1"/>
    </source>
</evidence>
<keyword evidence="5 6" id="KW-0560">Oxidoreductase</keyword>
<dbReference type="EMBL" id="VJZA01000007">
    <property type="protein sequence ID" value="TVT24232.1"/>
    <property type="molecule type" value="Genomic_DNA"/>
</dbReference>
<evidence type="ECO:0000256" key="5">
    <source>
        <dbReference type="ARBA" id="ARBA00023002"/>
    </source>
</evidence>
<organism evidence="10 11">
    <name type="scientific">Amycolatopsis acidiphila</name>
    <dbReference type="NCBI Taxonomy" id="715473"/>
    <lineage>
        <taxon>Bacteria</taxon>
        <taxon>Bacillati</taxon>
        <taxon>Actinomycetota</taxon>
        <taxon>Actinomycetes</taxon>
        <taxon>Pseudonocardiales</taxon>
        <taxon>Pseudonocardiaceae</taxon>
        <taxon>Amycolatopsis</taxon>
    </lineage>
</organism>
<dbReference type="InterPro" id="IPR009075">
    <property type="entry name" value="AcylCo_DH/oxidase_C"/>
</dbReference>
<gene>
    <name evidence="10" type="ORF">FNH06_06590</name>
</gene>
<dbReference type="Gene3D" id="1.10.540.10">
    <property type="entry name" value="Acyl-CoA dehydrogenase/oxidase, N-terminal domain"/>
    <property type="match status" value="1"/>
</dbReference>
<dbReference type="InterPro" id="IPR036250">
    <property type="entry name" value="AcylCo_DH-like_C"/>
</dbReference>
<evidence type="ECO:0000259" key="7">
    <source>
        <dbReference type="Pfam" id="PF00441"/>
    </source>
</evidence>
<name>A0A558AIZ4_9PSEU</name>
<dbReference type="PROSITE" id="PS00073">
    <property type="entry name" value="ACYL_COA_DH_2"/>
    <property type="match status" value="1"/>
</dbReference>
<dbReference type="GO" id="GO:0003995">
    <property type="term" value="F:acyl-CoA dehydrogenase activity"/>
    <property type="evidence" value="ECO:0007669"/>
    <property type="project" value="InterPro"/>
</dbReference>
<dbReference type="InterPro" id="IPR006091">
    <property type="entry name" value="Acyl-CoA_Oxase/DH_mid-dom"/>
</dbReference>
<evidence type="ECO:0000259" key="9">
    <source>
        <dbReference type="Pfam" id="PF02771"/>
    </source>
</evidence>
<evidence type="ECO:0000256" key="6">
    <source>
        <dbReference type="RuleBase" id="RU362125"/>
    </source>
</evidence>
<dbReference type="InterPro" id="IPR009100">
    <property type="entry name" value="AcylCoA_DH/oxidase_NM_dom_sf"/>
</dbReference>
<dbReference type="Pfam" id="PF00441">
    <property type="entry name" value="Acyl-CoA_dh_1"/>
    <property type="match status" value="1"/>
</dbReference>
<dbReference type="InterPro" id="IPR013786">
    <property type="entry name" value="AcylCoA_DH/ox_N"/>
</dbReference>
<dbReference type="Gene3D" id="2.40.110.10">
    <property type="entry name" value="Butyryl-CoA Dehydrogenase, subunit A, domain 2"/>
    <property type="match status" value="1"/>
</dbReference>
<accession>A0A558AIZ4</accession>
<feature type="domain" description="Acyl-CoA oxidase/dehydrogenase middle" evidence="8">
    <location>
        <begin position="124"/>
        <end position="224"/>
    </location>
</feature>
<dbReference type="InterPro" id="IPR046373">
    <property type="entry name" value="Acyl-CoA_Oxase/DH_mid-dom_sf"/>
</dbReference>
<keyword evidence="3 6" id="KW-0285">Flavoprotein</keyword>
<dbReference type="AlphaFoldDB" id="A0A558AIZ4"/>
<dbReference type="PANTHER" id="PTHR43884">
    <property type="entry name" value="ACYL-COA DEHYDROGENASE"/>
    <property type="match status" value="1"/>
</dbReference>
<comment type="similarity">
    <text evidence="2 6">Belongs to the acyl-CoA dehydrogenase family.</text>
</comment>
<protein>
    <submittedName>
        <fullName evidence="10">Acyl-CoA dehydrogenase</fullName>
    </submittedName>
</protein>
<dbReference type="OrthoDB" id="8876745at2"/>
<proteinExistence type="inferred from homology"/>
<feature type="domain" description="Acyl-CoA dehydrogenase/oxidase N-terminal" evidence="9">
    <location>
        <begin position="12"/>
        <end position="120"/>
    </location>
</feature>
<dbReference type="FunFam" id="1.20.140.10:FF:000001">
    <property type="entry name" value="Acyl-CoA dehydrogenase"/>
    <property type="match status" value="1"/>
</dbReference>
<dbReference type="Proteomes" id="UP000318578">
    <property type="component" value="Unassembled WGS sequence"/>
</dbReference>
<dbReference type="InterPro" id="IPR037069">
    <property type="entry name" value="AcylCoA_DH/ox_N_sf"/>
</dbReference>
<feature type="domain" description="Acyl-CoA dehydrogenase/oxidase C-terminal" evidence="7">
    <location>
        <begin position="235"/>
        <end position="383"/>
    </location>
</feature>
<evidence type="ECO:0000313" key="11">
    <source>
        <dbReference type="Proteomes" id="UP000318578"/>
    </source>
</evidence>
<dbReference type="PIRSF" id="PIRSF016578">
    <property type="entry name" value="HsaA"/>
    <property type="match status" value="1"/>
</dbReference>
<reference evidence="10 11" key="1">
    <citation type="submission" date="2019-07" db="EMBL/GenBank/DDBJ databases">
        <title>New species of Amycolatopsis and Streptomyces.</title>
        <authorList>
            <person name="Duangmal K."/>
            <person name="Teo W.F.A."/>
            <person name="Lipun K."/>
        </authorList>
    </citation>
    <scope>NUCLEOTIDE SEQUENCE [LARGE SCALE GENOMIC DNA]</scope>
    <source>
        <strain evidence="10 11">JCM 30562</strain>
    </source>
</reference>
<dbReference type="PANTHER" id="PTHR43884:SF12">
    <property type="entry name" value="ISOVALERYL-COA DEHYDROGENASE, MITOCHONDRIAL-RELATED"/>
    <property type="match status" value="1"/>
</dbReference>
<dbReference type="Gene3D" id="1.20.140.10">
    <property type="entry name" value="Butyryl-CoA Dehydrogenase, subunit A, domain 3"/>
    <property type="match status" value="1"/>
</dbReference>
<evidence type="ECO:0000256" key="2">
    <source>
        <dbReference type="ARBA" id="ARBA00009347"/>
    </source>
</evidence>
<dbReference type="Pfam" id="PF02770">
    <property type="entry name" value="Acyl-CoA_dh_M"/>
    <property type="match status" value="1"/>
</dbReference>
<evidence type="ECO:0000259" key="8">
    <source>
        <dbReference type="Pfam" id="PF02770"/>
    </source>
</evidence>